<sequence>MDKANSLLRTFYRWSGKGIFQSIPKSLSEFPGMESVFVEGSHIKVRQHAATTVGETGAVGHSRSGNTAKIHLAVDADGNPVGFKVTPGAASDITTAPELSDKIDLPPTGMPAADKGGDPDTFGQQPAGMGVKPDIPDRRDRARLNVSMDGYLWMGTCINEALGWECL</sequence>
<dbReference type="AlphaFoldDB" id="A0A2P7TXT5"/>
<evidence type="ECO:0000313" key="3">
    <source>
        <dbReference type="Proteomes" id="UP000241868"/>
    </source>
</evidence>
<reference evidence="2 3" key="1">
    <citation type="submission" date="2018-03" db="EMBL/GenBank/DDBJ databases">
        <title>Neisseria weixii sp. nov., isolated from the intestinal contents of Tibetan Plateau pika (Ochotona curzoniae) in Yushu, Qinghai Province, China.</title>
        <authorList>
            <person name="Gui Z."/>
        </authorList>
    </citation>
    <scope>NUCLEOTIDE SEQUENCE [LARGE SCALE GENOMIC DNA]</scope>
    <source>
        <strain evidence="2 3">ATCC 51483</strain>
    </source>
</reference>
<proteinExistence type="predicted"/>
<evidence type="ECO:0008006" key="4">
    <source>
        <dbReference type="Google" id="ProtNLM"/>
    </source>
</evidence>
<evidence type="ECO:0000313" key="2">
    <source>
        <dbReference type="EMBL" id="PSJ79554.1"/>
    </source>
</evidence>
<accession>A0A2P7TXT5</accession>
<comment type="caution">
    <text evidence="2">The sequence shown here is derived from an EMBL/GenBank/DDBJ whole genome shotgun (WGS) entry which is preliminary data.</text>
</comment>
<evidence type="ECO:0000256" key="1">
    <source>
        <dbReference type="SAM" id="MobiDB-lite"/>
    </source>
</evidence>
<organism evidence="2 3">
    <name type="scientific">Neisseria iguanae</name>
    <dbReference type="NCBI Taxonomy" id="90242"/>
    <lineage>
        <taxon>Bacteria</taxon>
        <taxon>Pseudomonadati</taxon>
        <taxon>Pseudomonadota</taxon>
        <taxon>Betaproteobacteria</taxon>
        <taxon>Neisseriales</taxon>
        <taxon>Neisseriaceae</taxon>
        <taxon>Neisseria</taxon>
    </lineage>
</organism>
<keyword evidence="3" id="KW-1185">Reference proteome</keyword>
<protein>
    <recommendedName>
        <fullName evidence="4">Transposase IS4-like domain-containing protein</fullName>
    </recommendedName>
</protein>
<gene>
    <name evidence="2" type="ORF">C7N83_11565</name>
</gene>
<dbReference type="Proteomes" id="UP000241868">
    <property type="component" value="Unassembled WGS sequence"/>
</dbReference>
<dbReference type="EMBL" id="PXYY01000095">
    <property type="protein sequence ID" value="PSJ79554.1"/>
    <property type="molecule type" value="Genomic_DNA"/>
</dbReference>
<feature type="region of interest" description="Disordered" evidence="1">
    <location>
        <begin position="104"/>
        <end position="136"/>
    </location>
</feature>
<name>A0A2P7TXT5_9NEIS</name>